<dbReference type="AlphaFoldDB" id="A0A2T0RZL5"/>
<comment type="caution">
    <text evidence="2">The sequence shown here is derived from an EMBL/GenBank/DDBJ whole genome shotgun (WGS) entry which is preliminary data.</text>
</comment>
<proteinExistence type="predicted"/>
<dbReference type="SUPFAM" id="SSF88713">
    <property type="entry name" value="Glycoside hydrolase/deacetylase"/>
    <property type="match status" value="1"/>
</dbReference>
<name>A0A2T0RZL5_9RHOB</name>
<feature type="region of interest" description="Disordered" evidence="1">
    <location>
        <begin position="35"/>
        <end position="282"/>
    </location>
</feature>
<feature type="compositionally biased region" description="Low complexity" evidence="1">
    <location>
        <begin position="298"/>
        <end position="334"/>
    </location>
</feature>
<dbReference type="EMBL" id="PVTD01000001">
    <property type="protein sequence ID" value="PRY26590.1"/>
    <property type="molecule type" value="Genomic_DNA"/>
</dbReference>
<dbReference type="RefSeq" id="WP_106203335.1">
    <property type="nucleotide sequence ID" value="NZ_PVTD01000001.1"/>
</dbReference>
<dbReference type="InterPro" id="IPR011330">
    <property type="entry name" value="Glyco_hydro/deAcase_b/a-brl"/>
</dbReference>
<dbReference type="GO" id="GO:0005975">
    <property type="term" value="P:carbohydrate metabolic process"/>
    <property type="evidence" value="ECO:0007669"/>
    <property type="project" value="InterPro"/>
</dbReference>
<accession>A0A2T0RZL5</accession>
<evidence type="ECO:0000313" key="2">
    <source>
        <dbReference type="EMBL" id="PRY26590.1"/>
    </source>
</evidence>
<dbReference type="Gene3D" id="3.20.20.370">
    <property type="entry name" value="Glycoside hydrolase/deacetylase"/>
    <property type="match status" value="1"/>
</dbReference>
<dbReference type="InterPro" id="IPR006837">
    <property type="entry name" value="Divergent_DAC"/>
</dbReference>
<feature type="compositionally biased region" description="Low complexity" evidence="1">
    <location>
        <begin position="61"/>
        <end position="74"/>
    </location>
</feature>
<sequence length="670" mass="67104">MGRGILSGLFWGSVISVLVLGAVSQLTPLPREMAASGEVPATDDVPQGADGTGTEDVATLPAPEAESTPSPADPVGQPAAEAGDTDVTAELDVPAGSEFRRGLPEAEAALPESDATPRAGGTPAVPQPEADSAASLPGAEEARRPDTPEQSVTAPDAPAVGDDAITLAEIFAGAPEGGINPAPGPGEVATPAAENSPDAQTTQGFPPPITAESVVGETVLSPRSDSESLAPAGTATEADAVAAPEAAPAVMDQSPAAQPSGEVATIPGQAAQAVAPAPQTEVASGVVAGDGAASLAPADTAVEATTETAMAAAQPQPQTIVPQPQADPAAQPAPESTSPATADAERADAETVVAAIPPDVSFTVPAVPDVPSPGEESSAEPGQAARNSGAAPTGVGARVRPLTERGGGSNRLVQIGTDQPATETAEAEAEAAEDAEAPEPASLDALSRNAAPFANPEGKPLFSIVLVYDPTTGLDRSVLSTFSFPVTFAIDPTDPLAETAAADFADAGFEVVALATGLPEAAQPKDVEVALGAMLATVPQAVALMDPPEVSIAGNRQVTEQVLEILAEDGHGLIGWDRGLKSLKASADKVDQPAALIFRALDADGEKSPVIRRYLDRAAFKATQDGSVIMAGRSTAETVKALFEWALDGKASQVALAPVSAVLRQERDAR</sequence>
<feature type="region of interest" description="Disordered" evidence="1">
    <location>
        <begin position="298"/>
        <end position="441"/>
    </location>
</feature>
<dbReference type="Proteomes" id="UP000239480">
    <property type="component" value="Unassembled WGS sequence"/>
</dbReference>
<feature type="compositionally biased region" description="Low complexity" evidence="1">
    <location>
        <begin position="230"/>
        <end position="250"/>
    </location>
</feature>
<dbReference type="OrthoDB" id="7658418at2"/>
<protein>
    <submittedName>
        <fullName evidence="2">Polysaccharide deacetylase 2 family uncharacterized protein YibQ</fullName>
    </submittedName>
</protein>
<gene>
    <name evidence="2" type="ORF">CLV78_101690</name>
</gene>
<feature type="compositionally biased region" description="Low complexity" evidence="1">
    <location>
        <begin position="267"/>
        <end position="282"/>
    </location>
</feature>
<dbReference type="Pfam" id="PF04748">
    <property type="entry name" value="Polysacc_deac_2"/>
    <property type="match status" value="1"/>
</dbReference>
<reference evidence="2 3" key="1">
    <citation type="submission" date="2018-03" db="EMBL/GenBank/DDBJ databases">
        <title>Genomic Encyclopedia of Archaeal and Bacterial Type Strains, Phase II (KMG-II): from individual species to whole genera.</title>
        <authorList>
            <person name="Goeker M."/>
        </authorList>
    </citation>
    <scope>NUCLEOTIDE SEQUENCE [LARGE SCALE GENOMIC DNA]</scope>
    <source>
        <strain evidence="2 3">DSM 29328</strain>
    </source>
</reference>
<organism evidence="2 3">
    <name type="scientific">Aliiruegeria haliotis</name>
    <dbReference type="NCBI Taxonomy" id="1280846"/>
    <lineage>
        <taxon>Bacteria</taxon>
        <taxon>Pseudomonadati</taxon>
        <taxon>Pseudomonadota</taxon>
        <taxon>Alphaproteobacteria</taxon>
        <taxon>Rhodobacterales</taxon>
        <taxon>Roseobacteraceae</taxon>
        <taxon>Aliiruegeria</taxon>
    </lineage>
</organism>
<evidence type="ECO:0000256" key="1">
    <source>
        <dbReference type="SAM" id="MobiDB-lite"/>
    </source>
</evidence>
<keyword evidence="3" id="KW-1185">Reference proteome</keyword>
<feature type="compositionally biased region" description="Acidic residues" evidence="1">
    <location>
        <begin position="425"/>
        <end position="437"/>
    </location>
</feature>
<evidence type="ECO:0000313" key="3">
    <source>
        <dbReference type="Proteomes" id="UP000239480"/>
    </source>
</evidence>